<dbReference type="Pfam" id="PF13181">
    <property type="entry name" value="TPR_8"/>
    <property type="match status" value="1"/>
</dbReference>
<keyword evidence="3" id="KW-0597">Phosphoprotein</keyword>
<evidence type="ECO:0000259" key="9">
    <source>
        <dbReference type="PROSITE" id="PS50109"/>
    </source>
</evidence>
<dbReference type="InterPro" id="IPR036890">
    <property type="entry name" value="HATPase_C_sf"/>
</dbReference>
<keyword evidence="11" id="KW-1185">Reference proteome</keyword>
<dbReference type="OrthoDB" id="9810447at2"/>
<dbReference type="Pfam" id="PF02518">
    <property type="entry name" value="HATPase_c"/>
    <property type="match status" value="1"/>
</dbReference>
<dbReference type="AlphaFoldDB" id="A0A1B7Z8C0"/>
<feature type="coiled-coil region" evidence="7">
    <location>
        <begin position="436"/>
        <end position="470"/>
    </location>
</feature>
<comment type="caution">
    <text evidence="10">The sequence shown here is derived from an EMBL/GenBank/DDBJ whole genome shotgun (WGS) entry which is preliminary data.</text>
</comment>
<dbReference type="GO" id="GO:0005886">
    <property type="term" value="C:plasma membrane"/>
    <property type="evidence" value="ECO:0007669"/>
    <property type="project" value="TreeGrafter"/>
</dbReference>
<dbReference type="PANTHER" id="PTHR43047">
    <property type="entry name" value="TWO-COMPONENT HISTIDINE PROTEIN KINASE"/>
    <property type="match status" value="1"/>
</dbReference>
<feature type="transmembrane region" description="Helical" evidence="8">
    <location>
        <begin position="417"/>
        <end position="436"/>
    </location>
</feature>
<keyword evidence="8" id="KW-0812">Transmembrane</keyword>
<feature type="repeat" description="TPR" evidence="6">
    <location>
        <begin position="266"/>
        <end position="299"/>
    </location>
</feature>
<dbReference type="GO" id="GO:0000155">
    <property type="term" value="F:phosphorelay sensor kinase activity"/>
    <property type="evidence" value="ECO:0007669"/>
    <property type="project" value="InterPro"/>
</dbReference>
<dbReference type="EC" id="2.7.13.3" evidence="2"/>
<keyword evidence="6" id="KW-0802">TPR repeat</keyword>
<evidence type="ECO:0000256" key="8">
    <source>
        <dbReference type="SAM" id="Phobius"/>
    </source>
</evidence>
<dbReference type="EMBL" id="LZFP01000012">
    <property type="protein sequence ID" value="OBR38954.1"/>
    <property type="molecule type" value="Genomic_DNA"/>
</dbReference>
<dbReference type="Proteomes" id="UP000092164">
    <property type="component" value="Unassembled WGS sequence"/>
</dbReference>
<evidence type="ECO:0000313" key="10">
    <source>
        <dbReference type="EMBL" id="OBR38954.1"/>
    </source>
</evidence>
<dbReference type="Gene3D" id="1.25.40.10">
    <property type="entry name" value="Tetratricopeptide repeat domain"/>
    <property type="match status" value="3"/>
</dbReference>
<dbReference type="PRINTS" id="PR00344">
    <property type="entry name" value="BCTRLSENSOR"/>
</dbReference>
<feature type="transmembrane region" description="Helical" evidence="8">
    <location>
        <begin position="16"/>
        <end position="38"/>
    </location>
</feature>
<dbReference type="KEGG" id="mart:BTR34_17650"/>
<accession>A0A1B7Z8C0</accession>
<evidence type="ECO:0000256" key="6">
    <source>
        <dbReference type="PROSITE-ProRule" id="PRU00339"/>
    </source>
</evidence>
<dbReference type="CDD" id="cd00075">
    <property type="entry name" value="HATPase"/>
    <property type="match status" value="1"/>
</dbReference>
<dbReference type="InterPro" id="IPR005467">
    <property type="entry name" value="His_kinase_dom"/>
</dbReference>
<dbReference type="InterPro" id="IPR003594">
    <property type="entry name" value="HATPase_dom"/>
</dbReference>
<dbReference type="PROSITE" id="PS50109">
    <property type="entry name" value="HIS_KIN"/>
    <property type="match status" value="1"/>
</dbReference>
<dbReference type="SMART" id="SM00387">
    <property type="entry name" value="HATPase_c"/>
    <property type="match status" value="1"/>
</dbReference>
<evidence type="ECO:0000256" key="1">
    <source>
        <dbReference type="ARBA" id="ARBA00000085"/>
    </source>
</evidence>
<dbReference type="InterPro" id="IPR003661">
    <property type="entry name" value="HisK_dim/P_dom"/>
</dbReference>
<dbReference type="STRING" id="1836467.BTR34_17650"/>
<feature type="domain" description="Histidine kinase" evidence="9">
    <location>
        <begin position="477"/>
        <end position="693"/>
    </location>
</feature>
<dbReference type="GO" id="GO:0009927">
    <property type="term" value="F:histidine phosphotransfer kinase activity"/>
    <property type="evidence" value="ECO:0007669"/>
    <property type="project" value="TreeGrafter"/>
</dbReference>
<dbReference type="SUPFAM" id="SSF55874">
    <property type="entry name" value="ATPase domain of HSP90 chaperone/DNA topoisomerase II/histidine kinase"/>
    <property type="match status" value="1"/>
</dbReference>
<evidence type="ECO:0000313" key="11">
    <source>
        <dbReference type="Proteomes" id="UP000092164"/>
    </source>
</evidence>
<dbReference type="Gene3D" id="3.30.565.10">
    <property type="entry name" value="Histidine kinase-like ATPase, C-terminal domain"/>
    <property type="match status" value="1"/>
</dbReference>
<gene>
    <name evidence="10" type="ORF">A9200_04625</name>
</gene>
<dbReference type="SMART" id="SM00388">
    <property type="entry name" value="HisKA"/>
    <property type="match status" value="1"/>
</dbReference>
<protein>
    <recommendedName>
        <fullName evidence="2">histidine kinase</fullName>
        <ecNumber evidence="2">2.7.13.3</ecNumber>
    </recommendedName>
</protein>
<reference evidence="11" key="1">
    <citation type="submission" date="2016-06" db="EMBL/GenBank/DDBJ databases">
        <authorList>
            <person name="Zhan P."/>
        </authorList>
    </citation>
    <scope>NUCLEOTIDE SEQUENCE [LARGE SCALE GENOMIC DNA]</scope>
    <source>
        <strain evidence="11">T28</strain>
    </source>
</reference>
<evidence type="ECO:0000256" key="4">
    <source>
        <dbReference type="ARBA" id="ARBA00022679"/>
    </source>
</evidence>
<keyword evidence="5" id="KW-0418">Kinase</keyword>
<proteinExistence type="predicted"/>
<keyword evidence="7" id="KW-0175">Coiled coil</keyword>
<evidence type="ECO:0000256" key="3">
    <source>
        <dbReference type="ARBA" id="ARBA00022553"/>
    </source>
</evidence>
<organism evidence="10 11">
    <name type="scientific">Maribacter hydrothermalis</name>
    <dbReference type="NCBI Taxonomy" id="1836467"/>
    <lineage>
        <taxon>Bacteria</taxon>
        <taxon>Pseudomonadati</taxon>
        <taxon>Bacteroidota</taxon>
        <taxon>Flavobacteriia</taxon>
        <taxon>Flavobacteriales</taxon>
        <taxon>Flavobacteriaceae</taxon>
        <taxon>Maribacter</taxon>
    </lineage>
</organism>
<keyword evidence="8" id="KW-0472">Membrane</keyword>
<evidence type="ECO:0000256" key="7">
    <source>
        <dbReference type="SAM" id="Coils"/>
    </source>
</evidence>
<keyword evidence="8" id="KW-1133">Transmembrane helix</keyword>
<dbReference type="Gene3D" id="1.10.287.130">
    <property type="match status" value="1"/>
</dbReference>
<keyword evidence="4" id="KW-0808">Transferase</keyword>
<dbReference type="InterPro" id="IPR004358">
    <property type="entry name" value="Sig_transdc_His_kin-like_C"/>
</dbReference>
<dbReference type="RefSeq" id="WP_068484774.1">
    <property type="nucleotide sequence ID" value="NZ_CP018760.1"/>
</dbReference>
<dbReference type="SUPFAM" id="SSF48452">
    <property type="entry name" value="TPR-like"/>
    <property type="match status" value="2"/>
</dbReference>
<dbReference type="InterPro" id="IPR036097">
    <property type="entry name" value="HisK_dim/P_sf"/>
</dbReference>
<sequence length="693" mass="78919">MRNSTMNQYHKNKCSVFFNIQNIAFIILVFCASSYTILNGQSREEDLAELRKIKSSKNFNSKSETYIDLLIWIGKDSYLYKPDSTTIYLDEAYKLSKNSNYLKGQCGSLNSLGYYYTNNGKLDLAYKNLNESLIIANKNSLLKEKVEALNFIGLALWHEGKNGLALSKFLEALPIAEKIKDVFMMGALNDNIALLYEDNKDYDTALLFNEKSRQISIDNNLEIALAETLLNMSGIYLKQKLYALANKTVDECIVIFKANNNFDWLSYSYVNKGYIALEQNKYKEAQEWFEKAIKICDEINLTIGYTETYLGMAETYLGLSNLDMAEVYGLKALKVSKDLNVFETIKESNSVLAKIYHNKGDYLEAYDYQTEYLRLFEKSTNKSSQKRLGILRSEISFENQKLQMAKENKAAIEKHRLYIFTAIAASLVLVIFLIVINKSKRTQKKLNSQLQQQQKALIMHESELQEANDTKDKLFSVIAHDLRGPINSFHSLIKLYVDNGLTKEEIDMIFPKALQEITRISDMLNNLLIWAKTQMYGSVNNPVNLDLRILVNENIQLLNPLAHRKSIVLINNFPENIISSSDRDHLDIVFRNLISNAIKFTNLNGEVTINVIELVDCYQIEIKDNGIGMGKITQSKLFNKNSTKTTYGTNNEKGTGIGLAISQEMVLSNGGKIWVDSKLNEGTSIFFTVPLSS</sequence>
<dbReference type="PANTHER" id="PTHR43047:SF72">
    <property type="entry name" value="OSMOSENSING HISTIDINE PROTEIN KINASE SLN1"/>
    <property type="match status" value="1"/>
</dbReference>
<dbReference type="SMART" id="SM00028">
    <property type="entry name" value="TPR"/>
    <property type="match status" value="6"/>
</dbReference>
<dbReference type="InterPro" id="IPR011990">
    <property type="entry name" value="TPR-like_helical_dom_sf"/>
</dbReference>
<dbReference type="SUPFAM" id="SSF47384">
    <property type="entry name" value="Homodimeric domain of signal transducing histidine kinase"/>
    <property type="match status" value="1"/>
</dbReference>
<dbReference type="PROSITE" id="PS50005">
    <property type="entry name" value="TPR"/>
    <property type="match status" value="1"/>
</dbReference>
<dbReference type="InterPro" id="IPR019734">
    <property type="entry name" value="TPR_rpt"/>
</dbReference>
<comment type="catalytic activity">
    <reaction evidence="1">
        <text>ATP + protein L-histidine = ADP + protein N-phospho-L-histidine.</text>
        <dbReference type="EC" id="2.7.13.3"/>
    </reaction>
</comment>
<evidence type="ECO:0000256" key="2">
    <source>
        <dbReference type="ARBA" id="ARBA00012438"/>
    </source>
</evidence>
<evidence type="ECO:0000256" key="5">
    <source>
        <dbReference type="ARBA" id="ARBA00022777"/>
    </source>
</evidence>
<name>A0A1B7Z8C0_9FLAO</name>
<dbReference type="CDD" id="cd00082">
    <property type="entry name" value="HisKA"/>
    <property type="match status" value="1"/>
</dbReference>